<proteinExistence type="predicted"/>
<dbReference type="STRING" id="1325564.NSJP_3788"/>
<name>A0A1W1IAD6_9BACT</name>
<sequence>MTSRERVIRAKLSILAIAAELKNVAKACRLSGVSRSQYYALRRTLNTQGRDGLAPKIRRKPVMPNRTPALMERQILLKTHSNPTVSYVRLARQMTLDGVSVTPGMVRYVWEREGLSTRSARLRWVKGAKGHIDSPAVALAASVTATSSVSLCGPAECFAQASRCSSAHGSPTK</sequence>
<gene>
    <name evidence="2" type="ORF">NSJP_3788</name>
</gene>
<keyword evidence="3" id="KW-1185">Reference proteome</keyword>
<dbReference type="Proteomes" id="UP000192042">
    <property type="component" value="Chromosome I"/>
</dbReference>
<evidence type="ECO:0000259" key="1">
    <source>
        <dbReference type="Pfam" id="PF13518"/>
    </source>
</evidence>
<organism evidence="2 3">
    <name type="scientific">Nitrospira japonica</name>
    <dbReference type="NCBI Taxonomy" id="1325564"/>
    <lineage>
        <taxon>Bacteria</taxon>
        <taxon>Pseudomonadati</taxon>
        <taxon>Nitrospirota</taxon>
        <taxon>Nitrospiria</taxon>
        <taxon>Nitrospirales</taxon>
        <taxon>Nitrospiraceae</taxon>
        <taxon>Nitrospira</taxon>
    </lineage>
</organism>
<reference evidence="2 3" key="1">
    <citation type="submission" date="2017-03" db="EMBL/GenBank/DDBJ databases">
        <authorList>
            <person name="Afonso C.L."/>
            <person name="Miller P.J."/>
            <person name="Scott M.A."/>
            <person name="Spackman E."/>
            <person name="Goraichik I."/>
            <person name="Dimitrov K.M."/>
            <person name="Suarez D.L."/>
            <person name="Swayne D.E."/>
        </authorList>
    </citation>
    <scope>NUCLEOTIDE SEQUENCE [LARGE SCALE GENOMIC DNA]</scope>
    <source>
        <strain evidence="2">Genome sequencing of Nitrospira japonica strain NJ11</strain>
    </source>
</reference>
<dbReference type="OrthoDB" id="930609at2"/>
<dbReference type="RefSeq" id="WP_080888124.1">
    <property type="nucleotide sequence ID" value="NZ_LT828648.1"/>
</dbReference>
<accession>A0A1W1IAD6</accession>
<dbReference type="KEGG" id="nja:NSJP_3788"/>
<evidence type="ECO:0000313" key="2">
    <source>
        <dbReference type="EMBL" id="SLM49955.1"/>
    </source>
</evidence>
<dbReference type="InterPro" id="IPR055247">
    <property type="entry name" value="InsJ-like_HTH"/>
</dbReference>
<evidence type="ECO:0000313" key="3">
    <source>
        <dbReference type="Proteomes" id="UP000192042"/>
    </source>
</evidence>
<protein>
    <recommendedName>
        <fullName evidence="1">Insertion element IS150 protein InsJ-like helix-turn-helix domain-containing protein</fullName>
    </recommendedName>
</protein>
<dbReference type="AlphaFoldDB" id="A0A1W1IAD6"/>
<dbReference type="EMBL" id="LT828648">
    <property type="protein sequence ID" value="SLM49955.1"/>
    <property type="molecule type" value="Genomic_DNA"/>
</dbReference>
<dbReference type="Pfam" id="PF13518">
    <property type="entry name" value="HTH_28"/>
    <property type="match status" value="1"/>
</dbReference>
<feature type="domain" description="Insertion element IS150 protein InsJ-like helix-turn-helix" evidence="1">
    <location>
        <begin position="13"/>
        <end position="60"/>
    </location>
</feature>